<evidence type="ECO:0000256" key="1">
    <source>
        <dbReference type="SAM" id="MobiDB-lite"/>
    </source>
</evidence>
<dbReference type="InterPro" id="IPR001623">
    <property type="entry name" value="DnaJ_domain"/>
</dbReference>
<gene>
    <name evidence="2" type="ORF">FCC1311_073902</name>
</gene>
<evidence type="ECO:0000313" key="3">
    <source>
        <dbReference type="Proteomes" id="UP000241890"/>
    </source>
</evidence>
<dbReference type="InParanoid" id="A0A2R5GLI0"/>
<dbReference type="CDD" id="cd06257">
    <property type="entry name" value="DnaJ"/>
    <property type="match status" value="1"/>
</dbReference>
<dbReference type="Proteomes" id="UP000241890">
    <property type="component" value="Unassembled WGS sequence"/>
</dbReference>
<evidence type="ECO:0000313" key="2">
    <source>
        <dbReference type="EMBL" id="GBG31169.1"/>
    </source>
</evidence>
<dbReference type="EMBL" id="BEYU01000092">
    <property type="protein sequence ID" value="GBG31169.1"/>
    <property type="molecule type" value="Genomic_DNA"/>
</dbReference>
<proteinExistence type="predicted"/>
<keyword evidence="3" id="KW-1185">Reference proteome</keyword>
<accession>A0A2R5GLI0</accession>
<name>A0A2R5GLI0_9STRA</name>
<evidence type="ECO:0008006" key="4">
    <source>
        <dbReference type="Google" id="ProtNLM"/>
    </source>
</evidence>
<organism evidence="2 3">
    <name type="scientific">Hondaea fermentalgiana</name>
    <dbReference type="NCBI Taxonomy" id="2315210"/>
    <lineage>
        <taxon>Eukaryota</taxon>
        <taxon>Sar</taxon>
        <taxon>Stramenopiles</taxon>
        <taxon>Bigyra</taxon>
        <taxon>Labyrinthulomycetes</taxon>
        <taxon>Thraustochytrida</taxon>
        <taxon>Thraustochytriidae</taxon>
        <taxon>Hondaea</taxon>
    </lineage>
</organism>
<feature type="region of interest" description="Disordered" evidence="1">
    <location>
        <begin position="447"/>
        <end position="478"/>
    </location>
</feature>
<dbReference type="OrthoDB" id="10250354at2759"/>
<dbReference type="AlphaFoldDB" id="A0A2R5GLI0"/>
<reference evidence="2 3" key="1">
    <citation type="submission" date="2017-12" db="EMBL/GenBank/DDBJ databases">
        <title>Sequencing, de novo assembly and annotation of complete genome of a new Thraustochytrid species, strain FCC1311.</title>
        <authorList>
            <person name="Sedici K."/>
            <person name="Godart F."/>
            <person name="Aiese Cigliano R."/>
            <person name="Sanseverino W."/>
            <person name="Barakat M."/>
            <person name="Ortet P."/>
            <person name="Marechal E."/>
            <person name="Cagnac O."/>
            <person name="Amato A."/>
        </authorList>
    </citation>
    <scope>NUCLEOTIDE SEQUENCE [LARGE SCALE GENOMIC DNA]</scope>
</reference>
<dbReference type="SUPFAM" id="SSF46565">
    <property type="entry name" value="Chaperone J-domain"/>
    <property type="match status" value="1"/>
</dbReference>
<sequence>MPEDCFQVADGGASGLDECQREFEATLLEYQFEDQDQDQGANTSTLSLARDQLTYNNHLEPASQASSEIPTTDLERLHDIMLGSSCIKSAFASGSKAGPNETAVLFTSSAEGRVGAWCADSGRRLFEAKLAAPLLAMKVVVAEASRSGLSRYFIFGTCMHEAVGFEVRGLDELQALADFVSSADVTTCEAYWAHAQRRAALERALGILGLQGTTQERQKLATLMDQRSRLGEAMQHHTRPQQLVHAASAEHFLRTLIGRIEKRTGRELYSRVLSATREIDLNTETLCKCIVSCPFAIEGILDAIAMPATTFLRSTSLEKDRFMQAVKGTSGEPPRAFLERLGLVILPLAQRNAWGGDARVGMFLKPAPFFYACTDASAAEAASTANALAAGNPLIAPLYALGEAKEAEEVRKLQEAHEREMQRDAEIQDQILSPPLLVRQLEVPHVPEKRDPISPCSGPSKRSPSPHGDLADQASTSCTPTLPYASDASEIALHSAGLAVDVNAALKLDALPTKSLAAYTEELSLAGSETSKLQRPKADWFRPGAVVSKADARSDGHGDLWTGEFCCLFYGYRTRCQACPLPKGVQDLFEDGTLNASRFRAFGKRDQWQQRGGNDSRGPAGAMHDRSLAQYEMSLAALGLGEKRPKKLGEIKFAFREKAKELHPDVGGDNAAFRELVSAYELAKSLFALYRTTS</sequence>
<comment type="caution">
    <text evidence="2">The sequence shown here is derived from an EMBL/GenBank/DDBJ whole genome shotgun (WGS) entry which is preliminary data.</text>
</comment>
<dbReference type="Gene3D" id="1.10.287.110">
    <property type="entry name" value="DnaJ domain"/>
    <property type="match status" value="1"/>
</dbReference>
<dbReference type="InterPro" id="IPR036869">
    <property type="entry name" value="J_dom_sf"/>
</dbReference>
<protein>
    <recommendedName>
        <fullName evidence="4">J domain-containing protein</fullName>
    </recommendedName>
</protein>